<organism evidence="2 3">
    <name type="scientific">Gossypium australe</name>
    <dbReference type="NCBI Taxonomy" id="47621"/>
    <lineage>
        <taxon>Eukaryota</taxon>
        <taxon>Viridiplantae</taxon>
        <taxon>Streptophyta</taxon>
        <taxon>Embryophyta</taxon>
        <taxon>Tracheophyta</taxon>
        <taxon>Spermatophyta</taxon>
        <taxon>Magnoliopsida</taxon>
        <taxon>eudicotyledons</taxon>
        <taxon>Gunneridae</taxon>
        <taxon>Pentapetalae</taxon>
        <taxon>rosids</taxon>
        <taxon>malvids</taxon>
        <taxon>Malvales</taxon>
        <taxon>Malvaceae</taxon>
        <taxon>Malvoideae</taxon>
        <taxon>Gossypium</taxon>
    </lineage>
</organism>
<evidence type="ECO:0000313" key="3">
    <source>
        <dbReference type="Proteomes" id="UP000325315"/>
    </source>
</evidence>
<keyword evidence="3" id="KW-1185">Reference proteome</keyword>
<dbReference type="Proteomes" id="UP000325315">
    <property type="component" value="Unassembled WGS sequence"/>
</dbReference>
<dbReference type="InterPro" id="IPR041588">
    <property type="entry name" value="Integrase_H2C2"/>
</dbReference>
<evidence type="ECO:0000313" key="2">
    <source>
        <dbReference type="EMBL" id="KAA3488144.1"/>
    </source>
</evidence>
<protein>
    <submittedName>
        <fullName evidence="2">Integrase</fullName>
    </submittedName>
</protein>
<dbReference type="Pfam" id="PF17921">
    <property type="entry name" value="Integrase_H2C2"/>
    <property type="match status" value="1"/>
</dbReference>
<name>A0A5B6X4C9_9ROSI</name>
<sequence>MDHKILKYLITQKELNLRQRGWIKLLKDYDCTIEYHPGKANVVVDALSRRSMVELKTMFARLSLFEDGGLLAELQDRVCVPNDDELRQSILWEAHSSPYAMHPKGNKMYHDFQELYWWPGLK</sequence>
<evidence type="ECO:0000259" key="1">
    <source>
        <dbReference type="Pfam" id="PF17921"/>
    </source>
</evidence>
<dbReference type="PANTHER" id="PTHR37984">
    <property type="entry name" value="PROTEIN CBG26694"/>
    <property type="match status" value="1"/>
</dbReference>
<comment type="caution">
    <text evidence="2">The sequence shown here is derived from an EMBL/GenBank/DDBJ whole genome shotgun (WGS) entry which is preliminary data.</text>
</comment>
<accession>A0A5B6X4C9</accession>
<gene>
    <name evidence="2" type="ORF">EPI10_031919</name>
</gene>
<dbReference type="AlphaFoldDB" id="A0A5B6X4C9"/>
<dbReference type="EMBL" id="SMMG02000001">
    <property type="protein sequence ID" value="KAA3488144.1"/>
    <property type="molecule type" value="Genomic_DNA"/>
</dbReference>
<feature type="domain" description="Integrase zinc-binding" evidence="1">
    <location>
        <begin position="83"/>
        <end position="122"/>
    </location>
</feature>
<dbReference type="Gene3D" id="1.10.340.70">
    <property type="match status" value="1"/>
</dbReference>
<dbReference type="PANTHER" id="PTHR37984:SF15">
    <property type="entry name" value="INTEGRASE CATALYTIC DOMAIN-CONTAINING PROTEIN"/>
    <property type="match status" value="1"/>
</dbReference>
<dbReference type="OrthoDB" id="1000587at2759"/>
<reference evidence="3" key="1">
    <citation type="journal article" date="2019" name="Plant Biotechnol. J.">
        <title>Genome sequencing of the Australian wild diploid species Gossypium australe highlights disease resistance and delayed gland morphogenesis.</title>
        <authorList>
            <person name="Cai Y."/>
            <person name="Cai X."/>
            <person name="Wang Q."/>
            <person name="Wang P."/>
            <person name="Zhang Y."/>
            <person name="Cai C."/>
            <person name="Xu Y."/>
            <person name="Wang K."/>
            <person name="Zhou Z."/>
            <person name="Wang C."/>
            <person name="Geng S."/>
            <person name="Li B."/>
            <person name="Dong Q."/>
            <person name="Hou Y."/>
            <person name="Wang H."/>
            <person name="Ai P."/>
            <person name="Liu Z."/>
            <person name="Yi F."/>
            <person name="Sun M."/>
            <person name="An G."/>
            <person name="Cheng J."/>
            <person name="Zhang Y."/>
            <person name="Shi Q."/>
            <person name="Xie Y."/>
            <person name="Shi X."/>
            <person name="Chang Y."/>
            <person name="Huang F."/>
            <person name="Chen Y."/>
            <person name="Hong S."/>
            <person name="Mi L."/>
            <person name="Sun Q."/>
            <person name="Zhang L."/>
            <person name="Zhou B."/>
            <person name="Peng R."/>
            <person name="Zhang X."/>
            <person name="Liu F."/>
        </authorList>
    </citation>
    <scope>NUCLEOTIDE SEQUENCE [LARGE SCALE GENOMIC DNA]</scope>
    <source>
        <strain evidence="3">cv. PA1801</strain>
    </source>
</reference>
<proteinExistence type="predicted"/>
<dbReference type="InterPro" id="IPR050951">
    <property type="entry name" value="Retrovirus_Pol_polyprotein"/>
</dbReference>